<dbReference type="InterPro" id="IPR029033">
    <property type="entry name" value="His_PPase_superfam"/>
</dbReference>
<dbReference type="Proteomes" id="UP000271227">
    <property type="component" value="Unassembled WGS sequence"/>
</dbReference>
<dbReference type="Gene3D" id="3.40.50.1240">
    <property type="entry name" value="Phosphoglycerate mutase-like"/>
    <property type="match status" value="1"/>
</dbReference>
<dbReference type="InParanoid" id="A0A3M0BTB9"/>
<dbReference type="RefSeq" id="WP_121940383.1">
    <property type="nucleotide sequence ID" value="NZ_REFR01000017.1"/>
</dbReference>
<proteinExistence type="predicted"/>
<dbReference type="Pfam" id="PF00300">
    <property type="entry name" value="His_Phos_1"/>
    <property type="match status" value="1"/>
</dbReference>
<reference evidence="1 2" key="1">
    <citation type="submission" date="2018-10" db="EMBL/GenBank/DDBJ databases">
        <title>Genomic Encyclopedia of Archaeal and Bacterial Type Strains, Phase II (KMG-II): from individual species to whole genera.</title>
        <authorList>
            <person name="Goeker M."/>
        </authorList>
    </citation>
    <scope>NUCLEOTIDE SEQUENCE [LARGE SCALE GENOMIC DNA]</scope>
    <source>
        <strain evidence="1 2">DSM 25217</strain>
    </source>
</reference>
<dbReference type="OrthoDB" id="9810154at2"/>
<dbReference type="EMBL" id="REFR01000017">
    <property type="protein sequence ID" value="RMB00558.1"/>
    <property type="molecule type" value="Genomic_DNA"/>
</dbReference>
<dbReference type="AlphaFoldDB" id="A0A3M0BTB9"/>
<dbReference type="PANTHER" id="PTHR47623">
    <property type="entry name" value="OS09G0287300 PROTEIN"/>
    <property type="match status" value="1"/>
</dbReference>
<dbReference type="PANTHER" id="PTHR47623:SF1">
    <property type="entry name" value="OS09G0287300 PROTEIN"/>
    <property type="match status" value="1"/>
</dbReference>
<dbReference type="CDD" id="cd07067">
    <property type="entry name" value="HP_PGM_like"/>
    <property type="match status" value="1"/>
</dbReference>
<evidence type="ECO:0000313" key="1">
    <source>
        <dbReference type="EMBL" id="RMB00558.1"/>
    </source>
</evidence>
<dbReference type="SUPFAM" id="SSF53254">
    <property type="entry name" value="Phosphoglycerate mutase-like"/>
    <property type="match status" value="1"/>
</dbReference>
<organism evidence="1 2">
    <name type="scientific">Eilatimonas milleporae</name>
    <dbReference type="NCBI Taxonomy" id="911205"/>
    <lineage>
        <taxon>Bacteria</taxon>
        <taxon>Pseudomonadati</taxon>
        <taxon>Pseudomonadota</taxon>
        <taxon>Alphaproteobacteria</taxon>
        <taxon>Kordiimonadales</taxon>
        <taxon>Kordiimonadaceae</taxon>
        <taxon>Eilatimonas</taxon>
    </lineage>
</organism>
<keyword evidence="2" id="KW-1185">Reference proteome</keyword>
<gene>
    <name evidence="1" type="ORF">BXY39_3745</name>
</gene>
<dbReference type="InterPro" id="IPR013078">
    <property type="entry name" value="His_Pase_superF_clade-1"/>
</dbReference>
<dbReference type="SMART" id="SM00855">
    <property type="entry name" value="PGAM"/>
    <property type="match status" value="1"/>
</dbReference>
<name>A0A3M0BTB9_9PROT</name>
<accession>A0A3M0BTB9</accession>
<protein>
    <submittedName>
        <fullName evidence="1">Phosphohistidine phosphatase</fullName>
    </submittedName>
</protein>
<comment type="caution">
    <text evidence="1">The sequence shown here is derived from an EMBL/GenBank/DDBJ whole genome shotgun (WGS) entry which is preliminary data.</text>
</comment>
<evidence type="ECO:0000313" key="2">
    <source>
        <dbReference type="Proteomes" id="UP000271227"/>
    </source>
</evidence>
<sequence>MLRLYLLRHAKSAWDDPGLDDHDRPLNARGRTAAALMGRHMAGLIACGDMDRPTVICSSARRARETWKRVARAGKLDWPVLEEPALYMAGTGSLVGILKALPTELSSVMLVGHNPGMQDLALLLAGSGPQAMRARLQRKLPTGSLLEIGFNLDRFARIAPSSGRLIRFDRPKGLMADTGLSTSCDD</sequence>